<dbReference type="InterPro" id="IPR013751">
    <property type="entry name" value="ACP_syn_III_N"/>
</dbReference>
<evidence type="ECO:0000313" key="13">
    <source>
        <dbReference type="EMBL" id="MDI9859729.1"/>
    </source>
</evidence>
<dbReference type="InterPro" id="IPR016039">
    <property type="entry name" value="Thiolase-like"/>
</dbReference>
<comment type="pathway">
    <text evidence="10">Lipid metabolism; fatty acid biosynthesis.</text>
</comment>
<evidence type="ECO:0000256" key="4">
    <source>
        <dbReference type="ARBA" id="ARBA00022679"/>
    </source>
</evidence>
<comment type="function">
    <text evidence="10">Catalyzes the condensation reaction of fatty acid synthesis by the addition to an acyl acceptor of two carbons from malonyl-ACP. Catalyzes the first condensation reaction which initiates fatty acid synthesis and may therefore play a role in governing the total rate of fatty acid production. Possesses both acetoacetyl-ACP synthase and acetyl transacylase activities. Its substrate specificity determines the biosynthesis of branched-chain and/or straight-chain of fatty acids.</text>
</comment>
<dbReference type="EMBL" id="JASHIF010000009">
    <property type="protein sequence ID" value="MDI9859729.1"/>
    <property type="molecule type" value="Genomic_DNA"/>
</dbReference>
<protein>
    <recommendedName>
        <fullName evidence="10">Beta-ketoacyl-[acyl-carrier-protein] synthase III</fullName>
        <shortName evidence="10">Beta-ketoacyl-ACP synthase III</shortName>
        <shortName evidence="10">KAS III</shortName>
        <ecNumber evidence="10">2.3.1.180</ecNumber>
    </recommendedName>
    <alternativeName>
        <fullName evidence="10">3-oxoacyl-[acyl-carrier-protein] synthase 3</fullName>
    </alternativeName>
    <alternativeName>
        <fullName evidence="10">3-oxoacyl-[acyl-carrier-protein] synthase III</fullName>
    </alternativeName>
</protein>
<evidence type="ECO:0000256" key="10">
    <source>
        <dbReference type="HAMAP-Rule" id="MF_01815"/>
    </source>
</evidence>
<name>A0ABT6Y828_9BACT</name>
<dbReference type="EC" id="2.3.1.180" evidence="10"/>
<comment type="catalytic activity">
    <reaction evidence="10">
        <text>malonyl-[ACP] + acetyl-CoA + H(+) = 3-oxobutanoyl-[ACP] + CO2 + CoA</text>
        <dbReference type="Rhea" id="RHEA:12080"/>
        <dbReference type="Rhea" id="RHEA-COMP:9623"/>
        <dbReference type="Rhea" id="RHEA-COMP:9625"/>
        <dbReference type="ChEBI" id="CHEBI:15378"/>
        <dbReference type="ChEBI" id="CHEBI:16526"/>
        <dbReference type="ChEBI" id="CHEBI:57287"/>
        <dbReference type="ChEBI" id="CHEBI:57288"/>
        <dbReference type="ChEBI" id="CHEBI:78449"/>
        <dbReference type="ChEBI" id="CHEBI:78450"/>
        <dbReference type="EC" id="2.3.1.180"/>
    </reaction>
</comment>
<dbReference type="InterPro" id="IPR013747">
    <property type="entry name" value="ACP_syn_III_C"/>
</dbReference>
<dbReference type="NCBIfam" id="NF006829">
    <property type="entry name" value="PRK09352.1"/>
    <property type="match status" value="1"/>
</dbReference>
<evidence type="ECO:0000256" key="1">
    <source>
        <dbReference type="ARBA" id="ARBA00008642"/>
    </source>
</evidence>
<feature type="active site" evidence="10">
    <location>
        <position position="278"/>
    </location>
</feature>
<dbReference type="RefSeq" id="WP_283344614.1">
    <property type="nucleotide sequence ID" value="NZ_JASHIF010000009.1"/>
</dbReference>
<evidence type="ECO:0000259" key="12">
    <source>
        <dbReference type="Pfam" id="PF08545"/>
    </source>
</evidence>
<comment type="subcellular location">
    <subcellularLocation>
        <location evidence="10">Cytoplasm</location>
    </subcellularLocation>
</comment>
<feature type="domain" description="Beta-ketoacyl-[acyl-carrier-protein] synthase III N-terminal" evidence="12">
    <location>
        <begin position="106"/>
        <end position="172"/>
    </location>
</feature>
<evidence type="ECO:0000256" key="9">
    <source>
        <dbReference type="ARBA" id="ARBA00023315"/>
    </source>
</evidence>
<dbReference type="PANTHER" id="PTHR34069:SF2">
    <property type="entry name" value="BETA-KETOACYL-[ACYL-CARRIER-PROTEIN] SYNTHASE III"/>
    <property type="match status" value="1"/>
</dbReference>
<proteinExistence type="inferred from homology"/>
<gene>
    <name evidence="10" type="primary">fabH</name>
    <name evidence="13" type="ORF">QM524_10965</name>
</gene>
<keyword evidence="14" id="KW-1185">Reference proteome</keyword>
<evidence type="ECO:0000256" key="7">
    <source>
        <dbReference type="ARBA" id="ARBA00023160"/>
    </source>
</evidence>
<keyword evidence="9 10" id="KW-0012">Acyltransferase</keyword>
<dbReference type="Pfam" id="PF08545">
    <property type="entry name" value="ACP_syn_III"/>
    <property type="match status" value="1"/>
</dbReference>
<feature type="region of interest" description="ACP-binding" evidence="10">
    <location>
        <begin position="249"/>
        <end position="253"/>
    </location>
</feature>
<feature type="active site" evidence="10">
    <location>
        <position position="248"/>
    </location>
</feature>
<accession>A0ABT6Y828</accession>
<keyword evidence="7 10" id="KW-0275">Fatty acid biosynthesis</keyword>
<comment type="subunit">
    <text evidence="10">Homodimer.</text>
</comment>
<dbReference type="CDD" id="cd00830">
    <property type="entry name" value="KAS_III"/>
    <property type="match status" value="1"/>
</dbReference>
<comment type="domain">
    <text evidence="10">The last Arg residue of the ACP-binding site is essential for the weak association between ACP/AcpP and FabH.</text>
</comment>
<dbReference type="InterPro" id="IPR004655">
    <property type="entry name" value="FabH"/>
</dbReference>
<dbReference type="SUPFAM" id="SSF53901">
    <property type="entry name" value="Thiolase-like"/>
    <property type="match status" value="1"/>
</dbReference>
<evidence type="ECO:0000256" key="5">
    <source>
        <dbReference type="ARBA" id="ARBA00022832"/>
    </source>
</evidence>
<keyword evidence="2 10" id="KW-0963">Cytoplasm</keyword>
<keyword evidence="5 10" id="KW-0276">Fatty acid metabolism</keyword>
<dbReference type="NCBIfam" id="TIGR00747">
    <property type="entry name" value="fabH"/>
    <property type="match status" value="1"/>
</dbReference>
<keyword evidence="4 10" id="KW-0808">Transferase</keyword>
<evidence type="ECO:0000256" key="8">
    <source>
        <dbReference type="ARBA" id="ARBA00023268"/>
    </source>
</evidence>
<evidence type="ECO:0000256" key="6">
    <source>
        <dbReference type="ARBA" id="ARBA00023098"/>
    </source>
</evidence>
<feature type="domain" description="Beta-ketoacyl-[acyl-carrier-protein] synthase III C-terminal" evidence="11">
    <location>
        <begin position="233"/>
        <end position="319"/>
    </location>
</feature>
<evidence type="ECO:0000259" key="11">
    <source>
        <dbReference type="Pfam" id="PF08541"/>
    </source>
</evidence>
<dbReference type="PANTHER" id="PTHR34069">
    <property type="entry name" value="3-OXOACYL-[ACYL-CARRIER-PROTEIN] SYNTHASE 3"/>
    <property type="match status" value="1"/>
</dbReference>
<dbReference type="Pfam" id="PF08541">
    <property type="entry name" value="ACP_syn_III_C"/>
    <property type="match status" value="1"/>
</dbReference>
<evidence type="ECO:0000256" key="2">
    <source>
        <dbReference type="ARBA" id="ARBA00022490"/>
    </source>
</evidence>
<evidence type="ECO:0000313" key="14">
    <source>
        <dbReference type="Proteomes" id="UP001236507"/>
    </source>
</evidence>
<dbReference type="Gene3D" id="3.40.47.10">
    <property type="match status" value="1"/>
</dbReference>
<organism evidence="13 14">
    <name type="scientific">Flectobacillus roseus</name>
    <dbReference type="NCBI Taxonomy" id="502259"/>
    <lineage>
        <taxon>Bacteria</taxon>
        <taxon>Pseudomonadati</taxon>
        <taxon>Bacteroidota</taxon>
        <taxon>Cytophagia</taxon>
        <taxon>Cytophagales</taxon>
        <taxon>Flectobacillaceae</taxon>
        <taxon>Flectobacillus</taxon>
    </lineage>
</organism>
<dbReference type="HAMAP" id="MF_01815">
    <property type="entry name" value="FabH"/>
    <property type="match status" value="1"/>
</dbReference>
<reference evidence="13 14" key="1">
    <citation type="submission" date="2023-05" db="EMBL/GenBank/DDBJ databases">
        <title>Novel species of genus Flectobacillus isolated from stream in China.</title>
        <authorList>
            <person name="Lu H."/>
        </authorList>
    </citation>
    <scope>NUCLEOTIDE SEQUENCE [LARGE SCALE GENOMIC DNA]</scope>
    <source>
        <strain evidence="13 14">KCTC 42575</strain>
    </source>
</reference>
<keyword evidence="8 10" id="KW-0511">Multifunctional enzyme</keyword>
<comment type="caution">
    <text evidence="13">The sequence shown here is derived from an EMBL/GenBank/DDBJ whole genome shotgun (WGS) entry which is preliminary data.</text>
</comment>
<evidence type="ECO:0000256" key="3">
    <source>
        <dbReference type="ARBA" id="ARBA00022516"/>
    </source>
</evidence>
<keyword evidence="6 10" id="KW-0443">Lipid metabolism</keyword>
<feature type="active site" evidence="10">
    <location>
        <position position="112"/>
    </location>
</feature>
<dbReference type="Proteomes" id="UP001236507">
    <property type="component" value="Unassembled WGS sequence"/>
</dbReference>
<keyword evidence="3 10" id="KW-0444">Lipid biosynthesis</keyword>
<comment type="similarity">
    <text evidence="1 10">Belongs to the thiolase-like superfamily. FabH family.</text>
</comment>
<sequence>MNAIIDSIGVYLPEKKIDNHYFEQFLETTDEWIVSRTGINTRYYSSETEYTSDLCVKAAQNLADNYQKNLADVDFVIVATSTPEQAFPSMASQVQSRLGIPSAGCMDISAGCAGFAYGLIVAKGLIATGDYQKVLVIGGETLSKISDFTDRTSCVLFGDGAGAVLVESSETQYLHKSISTTNGDLGKDLYLSNQPAPINFEQIDCNGKIHQNGRTVFKWAVSNLPANIIKLAEKNGITTDQIDWMIPHSANIRILEAACSQMNFPIEKCLESVVNYGNTSAASIPIAWYNGIQNGKVQLDDKLMLAGFGSGLTLAGIYLTNRIQKA</sequence>